<name>A0A928BT07_XYLRU</name>
<organism evidence="4 5">
    <name type="scientific">Xylanibacter ruminicola</name>
    <name type="common">Prevotella ruminicola</name>
    <dbReference type="NCBI Taxonomy" id="839"/>
    <lineage>
        <taxon>Bacteria</taxon>
        <taxon>Pseudomonadati</taxon>
        <taxon>Bacteroidota</taxon>
        <taxon>Bacteroidia</taxon>
        <taxon>Bacteroidales</taxon>
        <taxon>Prevotellaceae</taxon>
        <taxon>Xylanibacter</taxon>
    </lineage>
</organism>
<dbReference type="AlphaFoldDB" id="A0A928BT07"/>
<dbReference type="InterPro" id="IPR011990">
    <property type="entry name" value="TPR-like_helical_dom_sf"/>
</dbReference>
<evidence type="ECO:0000256" key="1">
    <source>
        <dbReference type="ARBA" id="ARBA00022737"/>
    </source>
</evidence>
<feature type="repeat" description="TPR" evidence="3">
    <location>
        <begin position="204"/>
        <end position="237"/>
    </location>
</feature>
<evidence type="ECO:0000313" key="4">
    <source>
        <dbReference type="EMBL" id="MBE6265567.1"/>
    </source>
</evidence>
<keyword evidence="1" id="KW-0677">Repeat</keyword>
<dbReference type="InterPro" id="IPR051685">
    <property type="entry name" value="Ycf3/AcsC/BcsC/TPR_MFPF"/>
</dbReference>
<dbReference type="EMBL" id="SUYD01000004">
    <property type="protein sequence ID" value="MBE6265567.1"/>
    <property type="molecule type" value="Genomic_DNA"/>
</dbReference>
<proteinExistence type="predicted"/>
<sequence length="474" mass="55210">MTEGDKEYFNNEEFKEILKQYEESVKTGGRIYMDADDLADIAAYYHFNNREEEAEEAISLAMEYNPEALGPMLYKAKEALEAKDFDTVEKYATKIEALDSFEAIYLHAEVLIQKNDVDKADSALLEFYNNEVPAEERTDYIKDVVELYLEYHQFIKAFEWIARITGPQSDGFKELMARTLFGLGKYKDSEKLFNELLDKNPYSTSYWNALAGIQYMKEDYNAALTSSEYAIAIDPNDADGLMSKANTLYTMGNYDEAFVYFKKYSEKRPDDEFGYLNQAQCIINKGKFEEGLSLLKKAISVAPVDSVYLPEIYQEMSFVYNKLGNVEKALWCMDMMYELKCDHAAILVMRGHILLANKREEEARKEFDKALEVSNNDPKTQLKVIISYQDNMHLNHAYQLYLEFFKNVDKEWNEGYAYMALCCNDLKKDDEFLYYLKKACECNPEEAKAVLCEFFPEDMTPKDYYDYALEHLND</sequence>
<dbReference type="InterPro" id="IPR019734">
    <property type="entry name" value="TPR_rpt"/>
</dbReference>
<dbReference type="Proteomes" id="UP000763088">
    <property type="component" value="Unassembled WGS sequence"/>
</dbReference>
<gene>
    <name evidence="4" type="ORF">E7102_03705</name>
</gene>
<dbReference type="Pfam" id="PF13181">
    <property type="entry name" value="TPR_8"/>
    <property type="match status" value="1"/>
</dbReference>
<evidence type="ECO:0000313" key="5">
    <source>
        <dbReference type="Proteomes" id="UP000763088"/>
    </source>
</evidence>
<reference evidence="4" key="1">
    <citation type="submission" date="2019-04" db="EMBL/GenBank/DDBJ databases">
        <title>Evolution of Biomass-Degrading Anaerobic Consortia Revealed by Metagenomics.</title>
        <authorList>
            <person name="Peng X."/>
        </authorList>
    </citation>
    <scope>NUCLEOTIDE SEQUENCE</scope>
    <source>
        <strain evidence="4">SIG141</strain>
    </source>
</reference>
<evidence type="ECO:0000256" key="3">
    <source>
        <dbReference type="PROSITE-ProRule" id="PRU00339"/>
    </source>
</evidence>
<feature type="repeat" description="TPR" evidence="3">
    <location>
        <begin position="344"/>
        <end position="377"/>
    </location>
</feature>
<accession>A0A928BT07</accession>
<dbReference type="Gene3D" id="1.25.40.10">
    <property type="entry name" value="Tetratricopeptide repeat domain"/>
    <property type="match status" value="1"/>
</dbReference>
<protein>
    <submittedName>
        <fullName evidence="4">Tetratricopeptide repeat protein</fullName>
    </submittedName>
</protein>
<dbReference type="Pfam" id="PF12895">
    <property type="entry name" value="ANAPC3"/>
    <property type="match status" value="1"/>
</dbReference>
<dbReference type="SMART" id="SM00028">
    <property type="entry name" value="TPR"/>
    <property type="match status" value="7"/>
</dbReference>
<dbReference type="PROSITE" id="PS50005">
    <property type="entry name" value="TPR"/>
    <property type="match status" value="3"/>
</dbReference>
<dbReference type="PANTHER" id="PTHR44943:SF8">
    <property type="entry name" value="TPR REPEAT-CONTAINING PROTEIN MJ0263"/>
    <property type="match status" value="1"/>
</dbReference>
<dbReference type="PANTHER" id="PTHR44943">
    <property type="entry name" value="CELLULOSE SYNTHASE OPERON PROTEIN C"/>
    <property type="match status" value="1"/>
</dbReference>
<dbReference type="SUPFAM" id="SSF48452">
    <property type="entry name" value="TPR-like"/>
    <property type="match status" value="3"/>
</dbReference>
<feature type="repeat" description="TPR" evidence="3">
    <location>
        <begin position="238"/>
        <end position="271"/>
    </location>
</feature>
<keyword evidence="2 3" id="KW-0802">TPR repeat</keyword>
<evidence type="ECO:0000256" key="2">
    <source>
        <dbReference type="ARBA" id="ARBA00022803"/>
    </source>
</evidence>
<comment type="caution">
    <text evidence="4">The sequence shown here is derived from an EMBL/GenBank/DDBJ whole genome shotgun (WGS) entry which is preliminary data.</text>
</comment>